<name>A0A930YNC2_9ACTN</name>
<evidence type="ECO:0000313" key="2">
    <source>
        <dbReference type="EMBL" id="MBF4769019.1"/>
    </source>
</evidence>
<protein>
    <submittedName>
        <fullName evidence="2">Flp pilus assembly protein CpaB</fullName>
    </submittedName>
</protein>
<dbReference type="AlphaFoldDB" id="A0A930YNC2"/>
<dbReference type="NCBIfam" id="TIGR03177">
    <property type="entry name" value="pilus_cpaB"/>
    <property type="match status" value="1"/>
</dbReference>
<reference evidence="2" key="1">
    <citation type="submission" date="2020-11" db="EMBL/GenBank/DDBJ databases">
        <title>Nocardioides cynanchi sp. nov., isolated from soil of rhizosphere of Cynanchum wilfordii.</title>
        <authorList>
            <person name="Lee J.-S."/>
            <person name="Suh M.K."/>
            <person name="Kim J.-S."/>
        </authorList>
    </citation>
    <scope>NUCLEOTIDE SEQUENCE</scope>
    <source>
        <strain evidence="2">KCTC 19276</strain>
    </source>
</reference>
<gene>
    <name evidence="2" type="primary">cpaB</name>
    <name evidence="2" type="ORF">ISU10_14725</name>
</gene>
<accession>A0A930YNC2</accession>
<comment type="caution">
    <text evidence="2">The sequence shown here is derived from an EMBL/GenBank/DDBJ whole genome shotgun (WGS) entry which is preliminary data.</text>
</comment>
<dbReference type="EMBL" id="JADKPO010000019">
    <property type="protein sequence ID" value="MBF4769019.1"/>
    <property type="molecule type" value="Genomic_DNA"/>
</dbReference>
<dbReference type="InterPro" id="IPR031571">
    <property type="entry name" value="RcpC_dom"/>
</dbReference>
<keyword evidence="3" id="KW-1185">Reference proteome</keyword>
<dbReference type="Pfam" id="PF16976">
    <property type="entry name" value="RcpC"/>
    <property type="match status" value="1"/>
</dbReference>
<dbReference type="InterPro" id="IPR017592">
    <property type="entry name" value="Pilus_assmbl_Flp-typ_CpaB"/>
</dbReference>
<proteinExistence type="predicted"/>
<dbReference type="Proteomes" id="UP000660668">
    <property type="component" value="Unassembled WGS sequence"/>
</dbReference>
<evidence type="ECO:0000259" key="1">
    <source>
        <dbReference type="Pfam" id="PF16976"/>
    </source>
</evidence>
<feature type="domain" description="Flp pilus assembly protein RcpC/CpaB" evidence="1">
    <location>
        <begin position="118"/>
        <end position="234"/>
    </location>
</feature>
<organism evidence="2 3">
    <name type="scientific">Nocardioides agariphilus</name>
    <dbReference type="NCBI Taxonomy" id="433664"/>
    <lineage>
        <taxon>Bacteria</taxon>
        <taxon>Bacillati</taxon>
        <taxon>Actinomycetota</taxon>
        <taxon>Actinomycetes</taxon>
        <taxon>Propionibacteriales</taxon>
        <taxon>Nocardioidaceae</taxon>
        <taxon>Nocardioides</taxon>
    </lineage>
</organism>
<dbReference type="RefSeq" id="WP_194697161.1">
    <property type="nucleotide sequence ID" value="NZ_JADKPO010000019.1"/>
</dbReference>
<evidence type="ECO:0000313" key="3">
    <source>
        <dbReference type="Proteomes" id="UP000660668"/>
    </source>
</evidence>
<sequence>MDRRRILLIIAAVIAALGTLLVFLYVRSADARAEDKIDAVEVLTATQPIVAGESYDDALAAGKIASKGVARSQLLQGVQTSPDALKGTVALQNLLPGEQIVADKFGANAAEVASPLGIPANKMAISINLTDPDRVAGFVNPGSEVAIFVSADSGTGNTAEAAAADQQPRTSLLLARVTVLGVGSTTPVTTTTTAEDGTQQTEQLPRTLLTLALSQDEAQKVILASKNYDVTFALLTKDSQVAQGPATKSSDILVP</sequence>
<dbReference type="CDD" id="cd11614">
    <property type="entry name" value="SAF_CpaB_FlgA_like"/>
    <property type="match status" value="1"/>
</dbReference>